<dbReference type="EMBL" id="FQUC01000007">
    <property type="protein sequence ID" value="SHF50490.1"/>
    <property type="molecule type" value="Genomic_DNA"/>
</dbReference>
<reference evidence="3" key="1">
    <citation type="submission" date="2016-11" db="EMBL/GenBank/DDBJ databases">
        <authorList>
            <person name="Varghese N."/>
            <person name="Submissions S."/>
        </authorList>
    </citation>
    <scope>NUCLEOTIDE SEQUENCE [LARGE SCALE GENOMIC DNA]</scope>
    <source>
        <strain evidence="3">DSM 27370</strain>
    </source>
</reference>
<dbReference type="AlphaFoldDB" id="A0A1M5C747"/>
<keyword evidence="1" id="KW-0732">Signal</keyword>
<evidence type="ECO:0000256" key="1">
    <source>
        <dbReference type="SAM" id="SignalP"/>
    </source>
</evidence>
<feature type="chain" id="PRO_5009909228" evidence="1">
    <location>
        <begin position="27"/>
        <end position="444"/>
    </location>
</feature>
<feature type="signal peptide" evidence="1">
    <location>
        <begin position="1"/>
        <end position="26"/>
    </location>
</feature>
<evidence type="ECO:0000313" key="3">
    <source>
        <dbReference type="Proteomes" id="UP000184480"/>
    </source>
</evidence>
<sequence length="444" mass="52431">MKKINSLFFVFIALCLLLFNSCSSDSDDEDNIQTNETTIIQNCIKDKFFMIEDIAYHFVDDKNVDVWSNIAIEDGEYYYQYKRHTYKVYIDKSYIGIDNVIKPLLYTSENKEIYIYDNKQNKIKGIIKPDYFKPESKEPNNPQEPEKPIIKLDTIDFNKERFEQIVFSFDEKPNGASSTYNPKSTMNILFGYSSNTNSNSNNIIKIKGILKQVPNSYKEYNISKYAYDFYDYVMNDKSPIIIQYKDDNKQFSDTIQRPNYMWWQYTLLNNQIMYLDFIGKHAYYKGRFNFDLSKNTMSWTDAIDLENGYINLNADKLKYTDVKLSESKIEVWNINTGEKYYKKQGVLDINFNDSFKIQLNSDDFSIEAKEDALSMLLAKKGKNNEIKQISFIGNGVYNTIDYNRFLKNVTKREWTIDDEKLILNIHTNTHQSKMIIPIKDFINE</sequence>
<protein>
    <submittedName>
        <fullName evidence="2">Uncharacterized protein</fullName>
    </submittedName>
</protein>
<keyword evidence="3" id="KW-1185">Reference proteome</keyword>
<evidence type="ECO:0000313" key="2">
    <source>
        <dbReference type="EMBL" id="SHF50490.1"/>
    </source>
</evidence>
<gene>
    <name evidence="2" type="ORF">SAMN05444362_10755</name>
</gene>
<proteinExistence type="predicted"/>
<organism evidence="2 3">
    <name type="scientific">Dysgonomonas macrotermitis</name>
    <dbReference type="NCBI Taxonomy" id="1346286"/>
    <lineage>
        <taxon>Bacteria</taxon>
        <taxon>Pseudomonadati</taxon>
        <taxon>Bacteroidota</taxon>
        <taxon>Bacteroidia</taxon>
        <taxon>Bacteroidales</taxon>
        <taxon>Dysgonomonadaceae</taxon>
        <taxon>Dysgonomonas</taxon>
    </lineage>
</organism>
<dbReference type="Proteomes" id="UP000184480">
    <property type="component" value="Unassembled WGS sequence"/>
</dbReference>
<dbReference type="RefSeq" id="WP_062179352.1">
    <property type="nucleotide sequence ID" value="NZ_BBXL01000007.1"/>
</dbReference>
<name>A0A1M5C747_9BACT</name>
<accession>A0A1M5C747</accession>